<feature type="region of interest" description="Disordered" evidence="1">
    <location>
        <begin position="52"/>
        <end position="75"/>
    </location>
</feature>
<feature type="non-terminal residue" evidence="2">
    <location>
        <position position="1"/>
    </location>
</feature>
<gene>
    <name evidence="2" type="ORF">DYB31_007819</name>
</gene>
<evidence type="ECO:0000256" key="1">
    <source>
        <dbReference type="SAM" id="MobiDB-lite"/>
    </source>
</evidence>
<dbReference type="EMBL" id="QUTE01011007">
    <property type="protein sequence ID" value="RHZ11330.1"/>
    <property type="molecule type" value="Genomic_DNA"/>
</dbReference>
<dbReference type="VEuPathDB" id="FungiDB:H257_07697"/>
<proteinExistence type="predicted"/>
<protein>
    <submittedName>
        <fullName evidence="2">Uncharacterized protein</fullName>
    </submittedName>
</protein>
<evidence type="ECO:0000313" key="3">
    <source>
        <dbReference type="Proteomes" id="UP000266196"/>
    </source>
</evidence>
<dbReference type="AlphaFoldDB" id="A0A397F761"/>
<name>A0A397F761_APHAT</name>
<accession>A0A397F761</accession>
<comment type="caution">
    <text evidence="2">The sequence shown here is derived from an EMBL/GenBank/DDBJ whole genome shotgun (WGS) entry which is preliminary data.</text>
</comment>
<organism evidence="2 3">
    <name type="scientific">Aphanomyces astaci</name>
    <name type="common">Crayfish plague agent</name>
    <dbReference type="NCBI Taxonomy" id="112090"/>
    <lineage>
        <taxon>Eukaryota</taxon>
        <taxon>Sar</taxon>
        <taxon>Stramenopiles</taxon>
        <taxon>Oomycota</taxon>
        <taxon>Saprolegniomycetes</taxon>
        <taxon>Saprolegniales</taxon>
        <taxon>Verrucalvaceae</taxon>
        <taxon>Aphanomyces</taxon>
    </lineage>
</organism>
<evidence type="ECO:0000313" key="2">
    <source>
        <dbReference type="EMBL" id="RHZ11330.1"/>
    </source>
</evidence>
<dbReference type="Proteomes" id="UP000266196">
    <property type="component" value="Unassembled WGS sequence"/>
</dbReference>
<reference evidence="2 3" key="1">
    <citation type="submission" date="2018-08" db="EMBL/GenBank/DDBJ databases">
        <title>Aphanomyces genome sequencing and annotation.</title>
        <authorList>
            <person name="Minardi D."/>
            <person name="Oidtmann B."/>
            <person name="Van Der Giezen M."/>
            <person name="Studholme D.J."/>
        </authorList>
    </citation>
    <scope>NUCLEOTIDE SEQUENCE [LARGE SCALE GENOMIC DNA]</scope>
    <source>
        <strain evidence="2 3">197901</strain>
    </source>
</reference>
<sequence>PRWKGDNVIVLELEMPERRTKDYESGMMGFWLDRIASNEDDVEIIVLDENLQGSNDDKDSGASGPTMACDTDDKDDKEVEAWRLTSHFGR</sequence>